<name>A0A060RK06_9STRE</name>
<dbReference type="AlphaFoldDB" id="A0A060RK06"/>
<evidence type="ECO:0000313" key="7">
    <source>
        <dbReference type="EMBL" id="CDO17594.1"/>
    </source>
</evidence>
<evidence type="ECO:0000256" key="4">
    <source>
        <dbReference type="ARBA" id="ARBA00022989"/>
    </source>
</evidence>
<reference evidence="15 22" key="6">
    <citation type="submission" date="2018-06" db="EMBL/GenBank/DDBJ databases">
        <authorList>
            <consortium name="Pathogen Informatics"/>
            <person name="Doyle S."/>
        </authorList>
    </citation>
    <scope>NUCLEOTIDE SEQUENCE [LARGE SCALE GENOMIC DNA]</scope>
    <source>
        <strain evidence="15 22">NCTC13773</strain>
    </source>
</reference>
<dbReference type="InterPro" id="IPR045863">
    <property type="entry name" value="CorA_TM1_TM2"/>
</dbReference>
<dbReference type="PATRIC" id="fig|315405.11.peg.20"/>
<reference evidence="7 16" key="1">
    <citation type="submission" date="2014-02" db="EMBL/GenBank/DDBJ databases">
        <authorList>
            <person name="Manrique M."/>
        </authorList>
    </citation>
    <scope>NUCLEOTIDE SEQUENCE [LARGE SCALE GENOMIC DNA]</scope>
    <source>
        <strain evidence="7 16">LMG17956</strain>
    </source>
</reference>
<evidence type="ECO:0000313" key="14">
    <source>
        <dbReference type="EMBL" id="SFU45178.1"/>
    </source>
</evidence>
<dbReference type="InterPro" id="IPR045861">
    <property type="entry name" value="CorA_cytoplasmic_dom"/>
</dbReference>
<dbReference type="Proteomes" id="UP000503130">
    <property type="component" value="Chromosome"/>
</dbReference>
<keyword evidence="4 6" id="KW-1133">Transmembrane helix</keyword>
<dbReference type="EMBL" id="LS483409">
    <property type="protein sequence ID" value="SQG80307.1"/>
    <property type="molecule type" value="Genomic_DNA"/>
</dbReference>
<dbReference type="Gene3D" id="1.20.58.340">
    <property type="entry name" value="Magnesium transport protein CorA, transmembrane region"/>
    <property type="match status" value="2"/>
</dbReference>
<dbReference type="Proteomes" id="UP000070198">
    <property type="component" value="Unassembled WGS sequence"/>
</dbReference>
<dbReference type="EMBL" id="FPBN01000002">
    <property type="protein sequence ID" value="SFU45178.1"/>
    <property type="molecule type" value="Genomic_DNA"/>
</dbReference>
<dbReference type="Proteomes" id="UP000700800">
    <property type="component" value="Unassembled WGS sequence"/>
</dbReference>
<evidence type="ECO:0000313" key="18">
    <source>
        <dbReference type="Proteomes" id="UP000071927"/>
    </source>
</evidence>
<evidence type="ECO:0000313" key="13">
    <source>
        <dbReference type="EMBL" id="SER28505.1"/>
    </source>
</evidence>
<evidence type="ECO:0000313" key="15">
    <source>
        <dbReference type="EMBL" id="SQG80307.1"/>
    </source>
</evidence>
<feature type="transmembrane region" description="Helical" evidence="6">
    <location>
        <begin position="289"/>
        <end position="309"/>
    </location>
</feature>
<dbReference type="RefSeq" id="WP_003066347.1">
    <property type="nucleotide sequence ID" value="NZ_CP050959.1"/>
</dbReference>
<dbReference type="Proteomes" id="UP000183629">
    <property type="component" value="Unassembled WGS sequence"/>
</dbReference>
<dbReference type="EMBL" id="FOGM01000002">
    <property type="protein sequence ID" value="SER28505.1"/>
    <property type="molecule type" value="Genomic_DNA"/>
</dbReference>
<evidence type="ECO:0000313" key="9">
    <source>
        <dbReference type="EMBL" id="KXU06692.1"/>
    </source>
</evidence>
<dbReference type="InterPro" id="IPR047199">
    <property type="entry name" value="CorA-like"/>
</dbReference>
<accession>A0A060RK06</accession>
<evidence type="ECO:0000313" key="17">
    <source>
        <dbReference type="Proteomes" id="UP000070198"/>
    </source>
</evidence>
<reference evidence="19 20" key="5">
    <citation type="submission" date="2016-10" db="EMBL/GenBank/DDBJ databases">
        <authorList>
            <person name="de Groot N.N."/>
        </authorList>
    </citation>
    <scope>NUCLEOTIDE SEQUENCE [LARGE SCALE GENOMIC DNA]</scope>
    <source>
        <strain evidence="14">LMG 15572</strain>
        <strain evidence="12 20">VTM1R29</strain>
        <strain evidence="13 19">VTM2R47</strain>
    </source>
</reference>
<reference evidence="7 16" key="2">
    <citation type="submission" date="2014-05" db="EMBL/GenBank/DDBJ databases">
        <title>Genome sequence of Streptococcus gallolyticus.</title>
        <authorList>
            <person name="Del Campo R."/>
        </authorList>
    </citation>
    <scope>NUCLEOTIDE SEQUENCE [LARGE SCALE GENOMIC DNA]</scope>
    <source>
        <strain evidence="7 16">LMG17956</strain>
    </source>
</reference>
<organism evidence="7 16">
    <name type="scientific">Streptococcus gallolyticus</name>
    <dbReference type="NCBI Taxonomy" id="315405"/>
    <lineage>
        <taxon>Bacteria</taxon>
        <taxon>Bacillati</taxon>
        <taxon>Bacillota</taxon>
        <taxon>Bacilli</taxon>
        <taxon>Lactobacillales</taxon>
        <taxon>Streptococcaceae</taxon>
        <taxon>Streptococcus</taxon>
    </lineage>
</organism>
<dbReference type="EMBL" id="LQOF01000003">
    <property type="protein sequence ID" value="KXT73965.1"/>
    <property type="molecule type" value="Genomic_DNA"/>
</dbReference>
<dbReference type="SUPFAM" id="SSF143865">
    <property type="entry name" value="CorA soluble domain-like"/>
    <property type="match status" value="1"/>
</dbReference>
<keyword evidence="21" id="KW-1185">Reference proteome</keyword>
<reference evidence="21" key="4">
    <citation type="submission" date="2016-10" db="EMBL/GenBank/DDBJ databases">
        <authorList>
            <person name="Varghese N."/>
            <person name="Submissions S."/>
        </authorList>
    </citation>
    <scope>NUCLEOTIDE SEQUENCE [LARGE SCALE GENOMIC DNA]</scope>
    <source>
        <strain evidence="21">LMG 15572</strain>
    </source>
</reference>
<dbReference type="OMA" id="MLTYYRS"/>
<dbReference type="Proteomes" id="UP000071927">
    <property type="component" value="Unassembled WGS sequence"/>
</dbReference>
<dbReference type="Proteomes" id="UP000182712">
    <property type="component" value="Unassembled WGS sequence"/>
</dbReference>
<reference evidence="17 18" key="3">
    <citation type="submission" date="2016-01" db="EMBL/GenBank/DDBJ databases">
        <title>Highly variable Streptococcus oralis are common among viridans streptococci isolated from primates.</title>
        <authorList>
            <person name="Denapaite D."/>
            <person name="Rieger M."/>
            <person name="Koendgen S."/>
            <person name="Brueckner R."/>
            <person name="Ochigava I."/>
            <person name="Kappeler P."/>
            <person name="Maetz-Rensing K."/>
            <person name="Leendertz F."/>
            <person name="Hakenbeck R."/>
        </authorList>
    </citation>
    <scope>NUCLEOTIDE SEQUENCE [LARGE SCALE GENOMIC DNA]</scope>
    <source>
        <strain evidence="8 17">DD02</strain>
        <strain evidence="9 18">DD03</strain>
    </source>
</reference>
<dbReference type="Pfam" id="PF01544">
    <property type="entry name" value="CorA"/>
    <property type="match status" value="1"/>
</dbReference>
<evidence type="ECO:0000313" key="12">
    <source>
        <dbReference type="EMBL" id="SEM10156.1"/>
    </source>
</evidence>
<reference evidence="10" key="7">
    <citation type="submission" date="2019-04" db="EMBL/GenBank/DDBJ databases">
        <title>Evolution of Biomass-Degrading Anaerobic Consortia Revealed by Metagenomics.</title>
        <authorList>
            <person name="Peng X."/>
        </authorList>
    </citation>
    <scope>NUCLEOTIDE SEQUENCE</scope>
    <source>
        <strain evidence="10">SIG195</strain>
    </source>
</reference>
<evidence type="ECO:0000313" key="11">
    <source>
        <dbReference type="EMBL" id="QIX73133.1"/>
    </source>
</evidence>
<dbReference type="EMBL" id="LQXV01000245">
    <property type="protein sequence ID" value="KXU06692.1"/>
    <property type="molecule type" value="Genomic_DNA"/>
</dbReference>
<evidence type="ECO:0000313" key="8">
    <source>
        <dbReference type="EMBL" id="KXT73965.1"/>
    </source>
</evidence>
<evidence type="ECO:0000313" key="10">
    <source>
        <dbReference type="EMBL" id="MBE6164284.1"/>
    </source>
</evidence>
<dbReference type="Proteomes" id="UP000027584">
    <property type="component" value="Unassembled WGS sequence"/>
</dbReference>
<evidence type="ECO:0000313" key="21">
    <source>
        <dbReference type="Proteomes" id="UP000183629"/>
    </source>
</evidence>
<evidence type="ECO:0000313" key="22">
    <source>
        <dbReference type="Proteomes" id="UP000249013"/>
    </source>
</evidence>
<evidence type="ECO:0000256" key="5">
    <source>
        <dbReference type="ARBA" id="ARBA00023136"/>
    </source>
</evidence>
<evidence type="ECO:0000313" key="20">
    <source>
        <dbReference type="Proteomes" id="UP000182764"/>
    </source>
</evidence>
<evidence type="ECO:0000256" key="1">
    <source>
        <dbReference type="ARBA" id="ARBA00004141"/>
    </source>
</evidence>
<dbReference type="EMBL" id="CP050959">
    <property type="protein sequence ID" value="QIX73133.1"/>
    <property type="molecule type" value="Genomic_DNA"/>
</dbReference>
<dbReference type="PANTHER" id="PTHR47891">
    <property type="entry name" value="TRANSPORTER-RELATED"/>
    <property type="match status" value="1"/>
</dbReference>
<dbReference type="EMBL" id="SVAF01000006">
    <property type="protein sequence ID" value="MBE6164284.1"/>
    <property type="molecule type" value="Genomic_DNA"/>
</dbReference>
<evidence type="ECO:0000313" key="19">
    <source>
        <dbReference type="Proteomes" id="UP000182712"/>
    </source>
</evidence>
<evidence type="ECO:0000313" key="16">
    <source>
        <dbReference type="Proteomes" id="UP000027584"/>
    </source>
</evidence>
<dbReference type="GO" id="GO:0016020">
    <property type="term" value="C:membrane"/>
    <property type="evidence" value="ECO:0007669"/>
    <property type="project" value="UniProtKB-SubCell"/>
</dbReference>
<feature type="transmembrane region" description="Helical" evidence="6">
    <location>
        <begin position="255"/>
        <end position="274"/>
    </location>
</feature>
<sequence>MEQMFLSTALEFKEINTFEPGAWINLVNPSQEESVKLSEQFNIDITDLRAPLDLEETSRIAVEDDYTLIIVDVPTYEERNNKSYYVTIPLGIIVTDNAVITTCLQELTLFDNFFNRRVKNFYTFMKTRFVFQLLYRNAELFLTALRSIDRQSDRIEAELENATRNEQLIDMMELEKSIVYLKASLKFNERIVKKLSSSTSSLKKYIEDEDLLEDTLIETQQAIEMAGIYENVLNAMTETTASIINNNQNTIMKTLALMTMALDIPTVIFSAYGMNFQNNWLPLNGLPHAFWYIVFIAAAMSAFVVIYFFRKKWF</sequence>
<reference evidence="11 23" key="8">
    <citation type="submission" date="2019-09" db="EMBL/GenBank/DDBJ databases">
        <title>FDA dAtabase for Regulatory Grade micrObial Sequences (FDA-ARGOS): Supporting development and validation of Infectious Disease Dx tests.</title>
        <authorList>
            <person name="Sciortino C."/>
            <person name="Tallon L."/>
            <person name="Sadzewicz L."/>
            <person name="Vavikolanu K."/>
            <person name="Mehta A."/>
            <person name="Aluvathingal J."/>
            <person name="Nadendla S."/>
            <person name="Nandy P."/>
            <person name="Geyer C."/>
            <person name="Yan Y."/>
            <person name="Sichtig H."/>
        </authorList>
    </citation>
    <scope>NUCLEOTIDE SEQUENCE [LARGE SCALE GENOMIC DNA]</scope>
    <source>
        <strain evidence="11 23">FDAARGOS_666</strain>
    </source>
</reference>
<dbReference type="EMBL" id="FOBM01000002">
    <property type="protein sequence ID" value="SEM10156.1"/>
    <property type="molecule type" value="Genomic_DNA"/>
</dbReference>
<dbReference type="EMBL" id="CCBC010000132">
    <property type="protein sequence ID" value="CDO17594.1"/>
    <property type="molecule type" value="Genomic_DNA"/>
</dbReference>
<dbReference type="SUPFAM" id="SSF144083">
    <property type="entry name" value="Magnesium transport protein CorA, transmembrane region"/>
    <property type="match status" value="1"/>
</dbReference>
<dbReference type="Proteomes" id="UP000182764">
    <property type="component" value="Unassembled WGS sequence"/>
</dbReference>
<comment type="subcellular location">
    <subcellularLocation>
        <location evidence="1">Membrane</location>
        <topology evidence="1">Multi-pass membrane protein</topology>
    </subcellularLocation>
</comment>
<dbReference type="GO" id="GO:0046873">
    <property type="term" value="F:metal ion transmembrane transporter activity"/>
    <property type="evidence" value="ECO:0007669"/>
    <property type="project" value="InterPro"/>
</dbReference>
<dbReference type="Proteomes" id="UP000249013">
    <property type="component" value="Chromosome 1"/>
</dbReference>
<protein>
    <submittedName>
        <fullName evidence="8">Magnesium and cobalt transport protein CorA</fullName>
    </submittedName>
    <submittedName>
        <fullName evidence="10 12">Magnesium transporter</fullName>
    </submittedName>
    <submittedName>
        <fullName evidence="15">Metal ion transporter</fullName>
    </submittedName>
    <submittedName>
        <fullName evidence="7">Putative cation (Mg++, Co++) transporter CorA fam ily</fullName>
    </submittedName>
</protein>
<comment type="similarity">
    <text evidence="2">Belongs to the CorA metal ion transporter (MIT) (TC 1.A.35) family.</text>
</comment>
<dbReference type="CDD" id="cd12827">
    <property type="entry name" value="EcCorA_ZntB-like_u2"/>
    <property type="match status" value="1"/>
</dbReference>
<keyword evidence="3 6" id="KW-0812">Transmembrane</keyword>
<keyword evidence="5 6" id="KW-0472">Membrane</keyword>
<proteinExistence type="inferred from homology"/>
<evidence type="ECO:0000256" key="2">
    <source>
        <dbReference type="ARBA" id="ARBA00009765"/>
    </source>
</evidence>
<evidence type="ECO:0000256" key="6">
    <source>
        <dbReference type="SAM" id="Phobius"/>
    </source>
</evidence>
<evidence type="ECO:0000313" key="23">
    <source>
        <dbReference type="Proteomes" id="UP000503130"/>
    </source>
</evidence>
<dbReference type="InterPro" id="IPR002523">
    <property type="entry name" value="MgTranspt_CorA/ZnTranspt_ZntB"/>
</dbReference>
<evidence type="ECO:0000256" key="3">
    <source>
        <dbReference type="ARBA" id="ARBA00022692"/>
    </source>
</evidence>
<gene>
    <name evidence="15" type="primary">corA</name>
    <name evidence="7" type="ORF">BN963_SGAL_00787</name>
    <name evidence="10" type="ORF">E7156_03040</name>
    <name evidence="11" type="ORF">FOB74_00575</name>
    <name evidence="15" type="ORF">NCTC13773_02135</name>
    <name evidence="12" type="ORF">SAMN04487839_102376</name>
    <name evidence="13" type="ORF">SAMN04487840_102204</name>
    <name evidence="14" type="ORF">SAMN05660328_10221</name>
    <name evidence="8" type="ORF">SGADD02_00016</name>
    <name evidence="9" type="ORF">SGADD03_01401</name>
</gene>
<dbReference type="GeneID" id="57920660"/>
<dbReference type="Gene3D" id="3.30.460.20">
    <property type="entry name" value="CorA soluble domain-like"/>
    <property type="match status" value="1"/>
</dbReference>
<dbReference type="PANTHER" id="PTHR47891:SF2">
    <property type="entry name" value="MAGNESIUM AND COBALT TRANSPORTER"/>
    <property type="match status" value="1"/>
</dbReference>